<dbReference type="OrthoDB" id="4093459at2759"/>
<sequence length="141" mass="15326">MSDWAAKLLQKPSTGTGAGPANSGLASNGKFPLVLQPNQTVKLPAPKTATQETPQKNGRALPEPFNGADVLAWMGTRFAADLEDAQADKTGEYAVVYRSLESSSSWKTTGPGYGRKCTKEDDRYDLLQELNRTLQPKPRRC</sequence>
<organism evidence="2 3">
    <name type="scientific">Metschnikowia bicuspidata var. bicuspidata NRRL YB-4993</name>
    <dbReference type="NCBI Taxonomy" id="869754"/>
    <lineage>
        <taxon>Eukaryota</taxon>
        <taxon>Fungi</taxon>
        <taxon>Dikarya</taxon>
        <taxon>Ascomycota</taxon>
        <taxon>Saccharomycotina</taxon>
        <taxon>Pichiomycetes</taxon>
        <taxon>Metschnikowiaceae</taxon>
        <taxon>Metschnikowia</taxon>
    </lineage>
</organism>
<reference evidence="2 3" key="1">
    <citation type="submission" date="2016-05" db="EMBL/GenBank/DDBJ databases">
        <title>Comparative genomics of biotechnologically important yeasts.</title>
        <authorList>
            <consortium name="DOE Joint Genome Institute"/>
            <person name="Riley R."/>
            <person name="Haridas S."/>
            <person name="Wolfe K.H."/>
            <person name="Lopes M.R."/>
            <person name="Hittinger C.T."/>
            <person name="Goker M."/>
            <person name="Salamov A."/>
            <person name="Wisecaver J."/>
            <person name="Long T.M."/>
            <person name="Aerts A.L."/>
            <person name="Barry K."/>
            <person name="Choi C."/>
            <person name="Clum A."/>
            <person name="Coughlan A.Y."/>
            <person name="Deshpande S."/>
            <person name="Douglass A.P."/>
            <person name="Hanson S.J."/>
            <person name="Klenk H.-P."/>
            <person name="LaButti K."/>
            <person name="Lapidus A."/>
            <person name="Lindquist E."/>
            <person name="Lipzen A."/>
            <person name="Meier-kolthoff J.P."/>
            <person name="Ohm R.A."/>
            <person name="Otillar R.P."/>
            <person name="Pangilinan J."/>
            <person name="Peng Y."/>
            <person name="Rokas A."/>
            <person name="Rosa C.A."/>
            <person name="Scheuner C."/>
            <person name="Sibirny A.A."/>
            <person name="Slot J.C."/>
            <person name="Stielow J.B."/>
            <person name="Sun H."/>
            <person name="Kurtzman C.P."/>
            <person name="Blackwell M."/>
            <person name="Grigoriev I.V."/>
            <person name="Jeffries T.W."/>
        </authorList>
    </citation>
    <scope>NUCLEOTIDE SEQUENCE [LARGE SCALE GENOMIC DNA]</scope>
    <source>
        <strain evidence="2 3">NRRL YB-4993</strain>
    </source>
</reference>
<dbReference type="GeneID" id="30030296"/>
<name>A0A1A0HBG6_9ASCO</name>
<proteinExistence type="predicted"/>
<evidence type="ECO:0000313" key="2">
    <source>
        <dbReference type="EMBL" id="OBA21479.1"/>
    </source>
</evidence>
<keyword evidence="3" id="KW-1185">Reference proteome</keyword>
<accession>A0A1A0HBG6</accession>
<dbReference type="AlphaFoldDB" id="A0A1A0HBG6"/>
<evidence type="ECO:0000313" key="3">
    <source>
        <dbReference type="Proteomes" id="UP000092555"/>
    </source>
</evidence>
<feature type="region of interest" description="Disordered" evidence="1">
    <location>
        <begin position="45"/>
        <end position="64"/>
    </location>
</feature>
<feature type="region of interest" description="Disordered" evidence="1">
    <location>
        <begin position="1"/>
        <end position="40"/>
    </location>
</feature>
<evidence type="ECO:0000256" key="1">
    <source>
        <dbReference type="SAM" id="MobiDB-lite"/>
    </source>
</evidence>
<dbReference type="Proteomes" id="UP000092555">
    <property type="component" value="Unassembled WGS sequence"/>
</dbReference>
<dbReference type="EMBL" id="LXTC01000003">
    <property type="protein sequence ID" value="OBA21479.1"/>
    <property type="molecule type" value="Genomic_DNA"/>
</dbReference>
<gene>
    <name evidence="2" type="ORF">METBIDRAFT_40820</name>
</gene>
<comment type="caution">
    <text evidence="2">The sequence shown here is derived from an EMBL/GenBank/DDBJ whole genome shotgun (WGS) entry which is preliminary data.</text>
</comment>
<dbReference type="RefSeq" id="XP_018711989.1">
    <property type="nucleotide sequence ID" value="XM_018857320.1"/>
</dbReference>
<protein>
    <submittedName>
        <fullName evidence="2">Uncharacterized protein</fullName>
    </submittedName>
</protein>